<dbReference type="AlphaFoldDB" id="A0A6A3VQX9"/>
<dbReference type="PANTHER" id="PTHR46599:SF3">
    <property type="entry name" value="PIGGYBAC TRANSPOSABLE ELEMENT-DERIVED PROTEIN 4"/>
    <property type="match status" value="1"/>
</dbReference>
<feature type="compositionally biased region" description="Basic and acidic residues" evidence="1">
    <location>
        <begin position="91"/>
        <end position="119"/>
    </location>
</feature>
<dbReference type="Pfam" id="PF13843">
    <property type="entry name" value="DDE_Tnp_1_7"/>
    <property type="match status" value="1"/>
</dbReference>
<feature type="region of interest" description="Disordered" evidence="1">
    <location>
        <begin position="171"/>
        <end position="221"/>
    </location>
</feature>
<organism evidence="3 4">
    <name type="scientific">Phytophthora fragariae</name>
    <dbReference type="NCBI Taxonomy" id="53985"/>
    <lineage>
        <taxon>Eukaryota</taxon>
        <taxon>Sar</taxon>
        <taxon>Stramenopiles</taxon>
        <taxon>Oomycota</taxon>
        <taxon>Peronosporomycetes</taxon>
        <taxon>Peronosporales</taxon>
        <taxon>Peronosporaceae</taxon>
        <taxon>Phytophthora</taxon>
    </lineage>
</organism>
<feature type="compositionally biased region" description="Low complexity" evidence="1">
    <location>
        <begin position="133"/>
        <end position="144"/>
    </location>
</feature>
<sequence>MVAPTPKAPRYPLTEQERRLLREALLSERHGRRIRRAEQKESNEGAGRTKKATRKKPAKHTSPAMEVAESKRVPPPELTPGPASPAAAKEATAHDGNDAKEVADDEAPRKQKKTTDKGKKQTQTTGKGKKKAGPPGLAAEGPAAAVDASVGAPALAVVEEVMADIVATVSGTTPRAGDVGQREWGDASTHIKTETAPKRPSRLGWRRGETETGDEGDAVSLPPACVVDGDANFMSAGAERCTGLNSDEDPMLQEEAEDEEDWEEDWDIGDLTDEDSDDDADELPESVCLSTARNKKTVAAMRTSGWEYDPAKFGPDPTYADLSSGDYGPSNSVMPVADDPLALLFYFMPPKLWTHIAAESNCYHKQSIPLRSRSIRSQQRRNGGEVEELGEIPRRLSEVSAIMPHEVLRVIALLIARMLVPIRKGIAAHWSTKQVGALPTNRFNLFMKKNRLFHIMGYLHFSNNKSLKASVDRAWKIRPVVDVLQRTFARGYRTPPVISFDEATLPSRSRYNPTRQFNKDKPHKWGG</sequence>
<evidence type="ECO:0000313" key="3">
    <source>
        <dbReference type="EMBL" id="KAE9165704.1"/>
    </source>
</evidence>
<dbReference type="Proteomes" id="UP000440367">
    <property type="component" value="Unassembled WGS sequence"/>
</dbReference>
<proteinExistence type="predicted"/>
<dbReference type="EMBL" id="QXGD01005573">
    <property type="protein sequence ID" value="KAE9165704.1"/>
    <property type="molecule type" value="Genomic_DNA"/>
</dbReference>
<feature type="compositionally biased region" description="Acidic residues" evidence="1">
    <location>
        <begin position="246"/>
        <end position="265"/>
    </location>
</feature>
<evidence type="ECO:0000313" key="4">
    <source>
        <dbReference type="Proteomes" id="UP000440367"/>
    </source>
</evidence>
<gene>
    <name evidence="3" type="ORF">PF002_g31297</name>
</gene>
<feature type="compositionally biased region" description="Basic and acidic residues" evidence="1">
    <location>
        <begin position="180"/>
        <end position="197"/>
    </location>
</feature>
<evidence type="ECO:0000259" key="2">
    <source>
        <dbReference type="Pfam" id="PF13843"/>
    </source>
</evidence>
<reference evidence="3 4" key="1">
    <citation type="submission" date="2018-08" db="EMBL/GenBank/DDBJ databases">
        <title>Genomic investigation of the strawberry pathogen Phytophthora fragariae indicates pathogenicity is determined by transcriptional variation in three key races.</title>
        <authorList>
            <person name="Adams T.M."/>
            <person name="Armitage A.D."/>
            <person name="Sobczyk M.K."/>
            <person name="Bates H.J."/>
            <person name="Dunwell J.M."/>
            <person name="Nellist C.F."/>
            <person name="Harrison R.J."/>
        </authorList>
    </citation>
    <scope>NUCLEOTIDE SEQUENCE [LARGE SCALE GENOMIC DNA]</scope>
    <source>
        <strain evidence="3 4">BC-1</strain>
    </source>
</reference>
<feature type="domain" description="PiggyBac transposable element-derived protein" evidence="2">
    <location>
        <begin position="339"/>
        <end position="526"/>
    </location>
</feature>
<feature type="region of interest" description="Disordered" evidence="1">
    <location>
        <begin position="25"/>
        <end position="144"/>
    </location>
</feature>
<evidence type="ECO:0000256" key="1">
    <source>
        <dbReference type="SAM" id="MobiDB-lite"/>
    </source>
</evidence>
<accession>A0A6A3VQX9</accession>
<comment type="caution">
    <text evidence="3">The sequence shown here is derived from an EMBL/GenBank/DDBJ whole genome shotgun (WGS) entry which is preliminary data.</text>
</comment>
<dbReference type="PANTHER" id="PTHR46599">
    <property type="entry name" value="PIGGYBAC TRANSPOSABLE ELEMENT-DERIVED PROTEIN 4"/>
    <property type="match status" value="1"/>
</dbReference>
<feature type="compositionally biased region" description="Basic residues" evidence="1">
    <location>
        <begin position="48"/>
        <end position="59"/>
    </location>
</feature>
<protein>
    <recommendedName>
        <fullName evidence="2">PiggyBac transposable element-derived protein domain-containing protein</fullName>
    </recommendedName>
</protein>
<name>A0A6A3VQX9_9STRA</name>
<feature type="region of interest" description="Disordered" evidence="1">
    <location>
        <begin position="241"/>
        <end position="265"/>
    </location>
</feature>
<dbReference type="InterPro" id="IPR029526">
    <property type="entry name" value="PGBD"/>
</dbReference>